<organism evidence="4 5">
    <name type="scientific">Mycobacterium lehmannii</name>
    <dbReference type="NCBI Taxonomy" id="2048550"/>
    <lineage>
        <taxon>Bacteria</taxon>
        <taxon>Bacillati</taxon>
        <taxon>Actinomycetota</taxon>
        <taxon>Actinomycetes</taxon>
        <taxon>Mycobacteriales</taxon>
        <taxon>Mycobacteriaceae</taxon>
        <taxon>Mycobacterium</taxon>
    </lineage>
</organism>
<evidence type="ECO:0000256" key="1">
    <source>
        <dbReference type="SAM" id="Phobius"/>
    </source>
</evidence>
<dbReference type="Pfam" id="PF13239">
    <property type="entry name" value="2TM"/>
    <property type="match status" value="1"/>
</dbReference>
<dbReference type="PANTHER" id="PTHR40763">
    <property type="entry name" value="MEMBRANE PROTEIN-RELATED"/>
    <property type="match status" value="1"/>
</dbReference>
<dbReference type="InterPro" id="IPR025698">
    <property type="entry name" value="2TM_dom"/>
</dbReference>
<sequence>MPAIAPVVRAGDPDREKTANLLGQALAQGYLAMPEYEARLQAAFTAATRPELHELTADLPVERLRRNDPRRRQARRQLARRSVQVHLASYLAMVAIVLTVWLAVGLTAGAWYFWPVWPILGAGIGLLGHALPVRYGLAPAPCQRRQGSISPARIA</sequence>
<accession>A0A101A0G6</accession>
<name>A0A101A0G6_9MYCO</name>
<dbReference type="PANTHER" id="PTHR40763:SF4">
    <property type="entry name" value="DUF1707 DOMAIN-CONTAINING PROTEIN"/>
    <property type="match status" value="1"/>
</dbReference>
<reference evidence="4 5" key="1">
    <citation type="submission" date="2016-01" db="EMBL/GenBank/DDBJ databases">
        <authorList>
            <consortium name="TB Trials Study Group"/>
            <person name="Sutton G."/>
            <person name="Brinkac L."/>
            <person name="Sanka R."/>
            <person name="Adams M."/>
            <person name="Lau E.L."/>
            <person name="Macaden R."/>
            <person name="Grewal H.M.S."/>
        </authorList>
    </citation>
    <scope>NUCLEOTIDE SEQUENCE [LARGE SCALE GENOMIC DNA]</scope>
    <source>
        <strain evidence="4 5">IS-1744</strain>
    </source>
</reference>
<dbReference type="InterPro" id="IPR012551">
    <property type="entry name" value="DUF1707_SHOCT-like"/>
</dbReference>
<evidence type="ECO:0000259" key="3">
    <source>
        <dbReference type="Pfam" id="PF13239"/>
    </source>
</evidence>
<keyword evidence="1" id="KW-0812">Transmembrane</keyword>
<keyword evidence="1" id="KW-1133">Transmembrane helix</keyword>
<feature type="transmembrane region" description="Helical" evidence="1">
    <location>
        <begin position="119"/>
        <end position="137"/>
    </location>
</feature>
<dbReference type="Proteomes" id="UP000053707">
    <property type="component" value="Unassembled WGS sequence"/>
</dbReference>
<proteinExistence type="predicted"/>
<feature type="domain" description="2TM" evidence="3">
    <location>
        <begin position="72"/>
        <end position="133"/>
    </location>
</feature>
<dbReference type="EMBL" id="LQIR01000067">
    <property type="protein sequence ID" value="KUI07755.1"/>
    <property type="molecule type" value="Genomic_DNA"/>
</dbReference>
<evidence type="ECO:0000259" key="2">
    <source>
        <dbReference type="Pfam" id="PF08044"/>
    </source>
</evidence>
<evidence type="ECO:0000313" key="5">
    <source>
        <dbReference type="Proteomes" id="UP000053707"/>
    </source>
</evidence>
<feature type="domain" description="DUF1707" evidence="2">
    <location>
        <begin position="8"/>
        <end position="60"/>
    </location>
</feature>
<protein>
    <submittedName>
        <fullName evidence="4">Uncharacterized protein</fullName>
    </submittedName>
</protein>
<keyword evidence="1" id="KW-0472">Membrane</keyword>
<dbReference type="Pfam" id="PF08044">
    <property type="entry name" value="DUF1707"/>
    <property type="match status" value="1"/>
</dbReference>
<gene>
    <name evidence="4" type="ORF">AU192_09775</name>
</gene>
<evidence type="ECO:0000313" key="4">
    <source>
        <dbReference type="EMBL" id="KUI07755.1"/>
    </source>
</evidence>
<dbReference type="RefSeq" id="WP_064399760.1">
    <property type="nucleotide sequence ID" value="NZ_LQIR01000067.1"/>
</dbReference>
<dbReference type="AlphaFoldDB" id="A0A101A0G6"/>
<keyword evidence="5" id="KW-1185">Reference proteome</keyword>
<feature type="transmembrane region" description="Helical" evidence="1">
    <location>
        <begin position="90"/>
        <end position="113"/>
    </location>
</feature>
<comment type="caution">
    <text evidence="4">The sequence shown here is derived from an EMBL/GenBank/DDBJ whole genome shotgun (WGS) entry which is preliminary data.</text>
</comment>